<evidence type="ECO:0000256" key="7">
    <source>
        <dbReference type="ARBA" id="ARBA00038527"/>
    </source>
</evidence>
<dbReference type="AlphaFoldDB" id="A0AAU9J204"/>
<dbReference type="Proteomes" id="UP001162131">
    <property type="component" value="Unassembled WGS sequence"/>
</dbReference>
<evidence type="ECO:0000259" key="12">
    <source>
        <dbReference type="Pfam" id="PF02275"/>
    </source>
</evidence>
<evidence type="ECO:0000313" key="14">
    <source>
        <dbReference type="EMBL" id="CAG9319974.1"/>
    </source>
</evidence>
<dbReference type="Gene3D" id="3.60.60.10">
    <property type="entry name" value="Penicillin V Acylase, Chain A"/>
    <property type="match status" value="1"/>
</dbReference>
<keyword evidence="4" id="KW-0378">Hydrolase</keyword>
<keyword evidence="3 11" id="KW-0732">Signal</keyword>
<comment type="similarity">
    <text evidence="2">Belongs to the acid ceramidase family.</text>
</comment>
<evidence type="ECO:0000259" key="13">
    <source>
        <dbReference type="Pfam" id="PF15508"/>
    </source>
</evidence>
<dbReference type="InterPro" id="IPR029132">
    <property type="entry name" value="CBAH/NAAA_C"/>
</dbReference>
<dbReference type="InterPro" id="IPR029130">
    <property type="entry name" value="Acid_ceramidase_N"/>
</dbReference>
<dbReference type="PANTHER" id="PTHR28583:SF4">
    <property type="entry name" value="N-ACYLETHANOLAMINE-HYDROLYZING ACID AMIDASE"/>
    <property type="match status" value="1"/>
</dbReference>
<comment type="pathway">
    <text evidence="1">Lipid metabolism; fatty acid metabolism.</text>
</comment>
<feature type="chain" id="PRO_5044020942" description="N-acylethanolamine-hydrolyzing acid amidase" evidence="11">
    <location>
        <begin position="20"/>
        <end position="339"/>
    </location>
</feature>
<dbReference type="Pfam" id="PF02275">
    <property type="entry name" value="CBAH"/>
    <property type="match status" value="1"/>
</dbReference>
<reference evidence="14" key="1">
    <citation type="submission" date="2021-09" db="EMBL/GenBank/DDBJ databases">
        <authorList>
            <consortium name="AG Swart"/>
            <person name="Singh M."/>
            <person name="Singh A."/>
            <person name="Seah K."/>
            <person name="Emmerich C."/>
        </authorList>
    </citation>
    <scope>NUCLEOTIDE SEQUENCE</scope>
    <source>
        <strain evidence="14">ATCC30299</strain>
    </source>
</reference>
<comment type="caution">
    <text evidence="14">The sequence shown here is derived from an EMBL/GenBank/DDBJ whole genome shotgun (WGS) entry which is preliminary data.</text>
</comment>
<evidence type="ECO:0000256" key="8">
    <source>
        <dbReference type="ARBA" id="ARBA00039046"/>
    </source>
</evidence>
<dbReference type="GO" id="GO:0005764">
    <property type="term" value="C:lysosome"/>
    <property type="evidence" value="ECO:0007669"/>
    <property type="project" value="InterPro"/>
</dbReference>
<feature type="signal peptide" evidence="11">
    <location>
        <begin position="1"/>
        <end position="19"/>
    </location>
</feature>
<evidence type="ECO:0000256" key="5">
    <source>
        <dbReference type="ARBA" id="ARBA00023098"/>
    </source>
</evidence>
<comment type="subunit">
    <text evidence="7">Heterodimer of an alpha and a beta subunit, produced by autocatalytic cleavage.</text>
</comment>
<evidence type="ECO:0000256" key="1">
    <source>
        <dbReference type="ARBA" id="ARBA00004872"/>
    </source>
</evidence>
<accession>A0AAU9J204</accession>
<keyword evidence="5" id="KW-0443">Lipid metabolism</keyword>
<proteinExistence type="inferred from homology"/>
<dbReference type="Pfam" id="PF15508">
    <property type="entry name" value="NAAA-beta"/>
    <property type="match status" value="1"/>
</dbReference>
<gene>
    <name evidence="14" type="ORF">BSTOLATCC_MIC25216</name>
</gene>
<dbReference type="InterPro" id="IPR016699">
    <property type="entry name" value="Acid_ceramidase-like"/>
</dbReference>
<evidence type="ECO:0000256" key="2">
    <source>
        <dbReference type="ARBA" id="ARBA00005730"/>
    </source>
</evidence>
<keyword evidence="6" id="KW-0325">Glycoprotein</keyword>
<protein>
    <recommendedName>
        <fullName evidence="9">N-acylethanolamine-hydrolyzing acid amidase</fullName>
        <ecNumber evidence="8">3.5.1.60</ecNumber>
    </recommendedName>
</protein>
<keyword evidence="15" id="KW-1185">Reference proteome</keyword>
<evidence type="ECO:0000256" key="9">
    <source>
        <dbReference type="ARBA" id="ARBA00040404"/>
    </source>
</evidence>
<feature type="domain" description="Acid ceramidase N-terminal" evidence="13">
    <location>
        <begin position="20"/>
        <end position="58"/>
    </location>
</feature>
<dbReference type="PIRSF" id="PIRSF017632">
    <property type="entry name" value="Acid_ceramidase-like"/>
    <property type="match status" value="1"/>
</dbReference>
<organism evidence="14 15">
    <name type="scientific">Blepharisma stoltei</name>
    <dbReference type="NCBI Taxonomy" id="1481888"/>
    <lineage>
        <taxon>Eukaryota</taxon>
        <taxon>Sar</taxon>
        <taxon>Alveolata</taxon>
        <taxon>Ciliophora</taxon>
        <taxon>Postciliodesmatophora</taxon>
        <taxon>Heterotrichea</taxon>
        <taxon>Heterotrichida</taxon>
        <taxon>Blepharismidae</taxon>
        <taxon>Blepharisma</taxon>
    </lineage>
</organism>
<evidence type="ECO:0000256" key="6">
    <source>
        <dbReference type="ARBA" id="ARBA00023180"/>
    </source>
</evidence>
<dbReference type="EC" id="3.5.1.60" evidence="8"/>
<evidence type="ECO:0000256" key="3">
    <source>
        <dbReference type="ARBA" id="ARBA00022729"/>
    </source>
</evidence>
<evidence type="ECO:0000256" key="11">
    <source>
        <dbReference type="SAM" id="SignalP"/>
    </source>
</evidence>
<dbReference type="PANTHER" id="PTHR28583">
    <property type="entry name" value="ACID AMIDASE"/>
    <property type="match status" value="1"/>
</dbReference>
<evidence type="ECO:0000313" key="15">
    <source>
        <dbReference type="Proteomes" id="UP001162131"/>
    </source>
</evidence>
<dbReference type="GO" id="GO:0047412">
    <property type="term" value="F:N-(long-chain-acyl)ethanolamine deacylase activity"/>
    <property type="evidence" value="ECO:0007669"/>
    <property type="project" value="UniProtKB-EC"/>
</dbReference>
<evidence type="ECO:0000256" key="10">
    <source>
        <dbReference type="PIRSR" id="PIRSR017632-1"/>
    </source>
</evidence>
<dbReference type="GO" id="GO:0006631">
    <property type="term" value="P:fatty acid metabolic process"/>
    <property type="evidence" value="ECO:0007669"/>
    <property type="project" value="InterPro"/>
</dbReference>
<dbReference type="EMBL" id="CAJZBQ010000024">
    <property type="protein sequence ID" value="CAG9319974.1"/>
    <property type="molecule type" value="Genomic_DNA"/>
</dbReference>
<evidence type="ECO:0000256" key="4">
    <source>
        <dbReference type="ARBA" id="ARBA00022801"/>
    </source>
</evidence>
<sequence length="339" mass="38323">MVWLFLSFLLSISAKDIRADTYLVNLDDAPEARWRNVIEGKLLQMKSFIKYIEDEVGSGEIMTAAALLKLAHLEESQKKELEGISKLSGFSYNTILVLNFMYEFYSSCTSIVVNTPDHHVLFGRNLDYDYAKYINKLVVEVDFIKNGKLAFKAVTMAGFIGILTGVKPNGFAISLNQRTMHDSAKFWESLSIVSGHTASAFAIRTAFEAKNTYQEAKNYLKNVPLIAGSYFTIGGVNENEGAVITRSRNYAADVWEMNEKRWFLVQTNYDHWLVHPKSDDRYHPAVDIIEKAGEGNVDKGVLFKVLGTPPVLEIDNSTIHSTVMNPYTGELDNWVRIYE</sequence>
<name>A0AAU9J204_9CILI</name>
<feature type="domain" description="Choloylglycine hydrolase/NAAA C-terminal" evidence="12">
    <location>
        <begin position="108"/>
        <end position="277"/>
    </location>
</feature>
<dbReference type="GO" id="GO:0017064">
    <property type="term" value="F:fatty acid amide hydrolase activity"/>
    <property type="evidence" value="ECO:0007669"/>
    <property type="project" value="InterPro"/>
</dbReference>
<feature type="active site" description="Nucleophile" evidence="10">
    <location>
        <position position="108"/>
    </location>
</feature>